<comment type="cofactor">
    <cofactor evidence="1">
        <name>Zn(2+)</name>
        <dbReference type="ChEBI" id="CHEBI:29105"/>
    </cofactor>
</comment>
<keyword evidence="6" id="KW-0862">Zinc</keyword>
<dbReference type="InterPro" id="IPR045834">
    <property type="entry name" value="Csd3_N2"/>
</dbReference>
<dbReference type="GO" id="GO:0030313">
    <property type="term" value="C:cell envelope"/>
    <property type="evidence" value="ECO:0007669"/>
    <property type="project" value="UniProtKB-SubCell"/>
</dbReference>
<dbReference type="InterPro" id="IPR011055">
    <property type="entry name" value="Dup_hybrid_motif"/>
</dbReference>
<gene>
    <name evidence="10" type="ORF">NLO413_0567</name>
</gene>
<feature type="domain" description="M23ase beta-sheet core" evidence="8">
    <location>
        <begin position="268"/>
        <end position="365"/>
    </location>
</feature>
<organism evidence="10 11">
    <name type="scientific">Candidatus Neoehrlichia procyonis str. RAC413</name>
    <dbReference type="NCBI Taxonomy" id="1359163"/>
    <lineage>
        <taxon>Bacteria</taxon>
        <taxon>Pseudomonadati</taxon>
        <taxon>Pseudomonadota</taxon>
        <taxon>Alphaproteobacteria</taxon>
        <taxon>Rickettsiales</taxon>
        <taxon>Anaplasmataceae</taxon>
        <taxon>Candidatus Neoehrlichia</taxon>
    </lineage>
</organism>
<protein>
    <submittedName>
        <fullName evidence="10">Peptidase M23 family protein</fullName>
    </submittedName>
</protein>
<dbReference type="InterPro" id="IPR050570">
    <property type="entry name" value="Cell_wall_metabolism_enzyme"/>
</dbReference>
<evidence type="ECO:0000256" key="7">
    <source>
        <dbReference type="ARBA" id="ARBA00023049"/>
    </source>
</evidence>
<comment type="subcellular location">
    <subcellularLocation>
        <location evidence="2">Cell envelope</location>
    </subcellularLocation>
</comment>
<evidence type="ECO:0000256" key="2">
    <source>
        <dbReference type="ARBA" id="ARBA00004196"/>
    </source>
</evidence>
<dbReference type="Pfam" id="PF19425">
    <property type="entry name" value="Csd3_N2"/>
    <property type="match status" value="1"/>
</dbReference>
<keyword evidence="3" id="KW-0645">Protease</keyword>
<keyword evidence="4" id="KW-0479">Metal-binding</keyword>
<evidence type="ECO:0000256" key="4">
    <source>
        <dbReference type="ARBA" id="ARBA00022723"/>
    </source>
</evidence>
<dbReference type="GO" id="GO:0004222">
    <property type="term" value="F:metalloendopeptidase activity"/>
    <property type="evidence" value="ECO:0007669"/>
    <property type="project" value="TreeGrafter"/>
</dbReference>
<evidence type="ECO:0000313" key="11">
    <source>
        <dbReference type="Proteomes" id="UP000033562"/>
    </source>
</evidence>
<keyword evidence="5" id="KW-0378">Hydrolase</keyword>
<dbReference type="GO" id="GO:0006508">
    <property type="term" value="P:proteolysis"/>
    <property type="evidence" value="ECO:0007669"/>
    <property type="project" value="UniProtKB-KW"/>
</dbReference>
<dbReference type="Proteomes" id="UP000033562">
    <property type="component" value="Unassembled WGS sequence"/>
</dbReference>
<proteinExistence type="predicted"/>
<dbReference type="Gene3D" id="2.70.70.10">
    <property type="entry name" value="Glucose Permease (Domain IIA)"/>
    <property type="match status" value="1"/>
</dbReference>
<dbReference type="PANTHER" id="PTHR21666">
    <property type="entry name" value="PEPTIDASE-RELATED"/>
    <property type="match status" value="1"/>
</dbReference>
<dbReference type="Pfam" id="PF01551">
    <property type="entry name" value="Peptidase_M23"/>
    <property type="match status" value="1"/>
</dbReference>
<dbReference type="Gene3D" id="3.10.450.350">
    <property type="match status" value="2"/>
</dbReference>
<evidence type="ECO:0000256" key="3">
    <source>
        <dbReference type="ARBA" id="ARBA00022670"/>
    </source>
</evidence>
<feature type="domain" description="Csd3-like second N-terminal" evidence="9">
    <location>
        <begin position="136"/>
        <end position="256"/>
    </location>
</feature>
<accession>A0A0F3NMD0</accession>
<dbReference type="SUPFAM" id="SSF51261">
    <property type="entry name" value="Duplicated hybrid motif"/>
    <property type="match status" value="1"/>
</dbReference>
<sequence>MCIVFLTYAAEVVSKVPNYPSYEKIVKNIDIPHIVKPNIYKVSINSGDNMVSVLKNAGISNKEVNQIIHTVQKVYNINKLKVNDQVTIKKNGYNLIDYVLINTQYSMHSIKIYRNSKGLFSTQIIDNIKAKRIVRVSDIIRSSLFTSAIEQGLSYAIIMNLIKLYSNGIDLRKEIVPGSKFDVLFERFFDENGHPITDGKILYASLKTNNKDISLYRHLFKNGTEGYFDSKGNSIKKIMLQHPIDNNGAFYISSKFGVRKHPIYGYSKFHKGVDYAAPIGTPIRAAGDGVIEFVGINGGYGKYIRIRHNRLYSTAYAHINNVHIGIRKGLTVKQGQIIAYVGNTGSSTGPHLHYEVLYKGKHIDPQKVQETREIVKIPKNELPSFQLTMNNIKRTLKSTPYVTEFAMIKKH</sequence>
<evidence type="ECO:0000259" key="8">
    <source>
        <dbReference type="Pfam" id="PF01551"/>
    </source>
</evidence>
<evidence type="ECO:0000256" key="1">
    <source>
        <dbReference type="ARBA" id="ARBA00001947"/>
    </source>
</evidence>
<dbReference type="PANTHER" id="PTHR21666:SF288">
    <property type="entry name" value="CELL DIVISION PROTEIN YTFB"/>
    <property type="match status" value="1"/>
</dbReference>
<name>A0A0F3NMD0_9RICK</name>
<evidence type="ECO:0000256" key="6">
    <source>
        <dbReference type="ARBA" id="ARBA00022833"/>
    </source>
</evidence>
<dbReference type="GO" id="GO:0046872">
    <property type="term" value="F:metal ion binding"/>
    <property type="evidence" value="ECO:0007669"/>
    <property type="project" value="UniProtKB-KW"/>
</dbReference>
<dbReference type="InterPro" id="IPR016047">
    <property type="entry name" value="M23ase_b-sheet_dom"/>
</dbReference>
<dbReference type="STRING" id="1359163.NLO413_0567"/>
<keyword evidence="11" id="KW-1185">Reference proteome</keyword>
<dbReference type="EMBL" id="LANX01000001">
    <property type="protein sequence ID" value="KJV69190.1"/>
    <property type="molecule type" value="Genomic_DNA"/>
</dbReference>
<evidence type="ECO:0000259" key="9">
    <source>
        <dbReference type="Pfam" id="PF19425"/>
    </source>
</evidence>
<dbReference type="PATRIC" id="fig|1359163.3.peg.554"/>
<dbReference type="AlphaFoldDB" id="A0A0F3NMD0"/>
<dbReference type="CDD" id="cd12797">
    <property type="entry name" value="M23_peptidase"/>
    <property type="match status" value="1"/>
</dbReference>
<comment type="caution">
    <text evidence="10">The sequence shown here is derived from an EMBL/GenBank/DDBJ whole genome shotgun (WGS) entry which is preliminary data.</text>
</comment>
<keyword evidence="7" id="KW-0482">Metalloprotease</keyword>
<evidence type="ECO:0000313" key="10">
    <source>
        <dbReference type="EMBL" id="KJV69190.1"/>
    </source>
</evidence>
<reference evidence="10 11" key="1">
    <citation type="submission" date="2015-02" db="EMBL/GenBank/DDBJ databases">
        <title>Genome Sequencing of Rickettsiales.</title>
        <authorList>
            <person name="Daugherty S.C."/>
            <person name="Su Q."/>
            <person name="Abolude K."/>
            <person name="Beier-Sexton M."/>
            <person name="Carlyon J.A."/>
            <person name="Carter R."/>
            <person name="Day N.P."/>
            <person name="Dumler S.J."/>
            <person name="Dyachenko V."/>
            <person name="Godinez A."/>
            <person name="Kurtti T.J."/>
            <person name="Lichay M."/>
            <person name="Mullins K.E."/>
            <person name="Ott S."/>
            <person name="Pappas-Brown V."/>
            <person name="Paris D.H."/>
            <person name="Patel P."/>
            <person name="Richards A.L."/>
            <person name="Sadzewicz L."/>
            <person name="Sears K."/>
            <person name="Seidman D."/>
            <person name="Sengamalay N."/>
            <person name="Stenos J."/>
            <person name="Tallon L.J."/>
            <person name="Vincent G."/>
            <person name="Fraser C.M."/>
            <person name="Munderloh U."/>
            <person name="Dunning-Hotopp J.C."/>
        </authorList>
    </citation>
    <scope>NUCLEOTIDE SEQUENCE [LARGE SCALE GENOMIC DNA]</scope>
    <source>
        <strain evidence="10 11">RAC413</strain>
    </source>
</reference>
<evidence type="ECO:0000256" key="5">
    <source>
        <dbReference type="ARBA" id="ARBA00022801"/>
    </source>
</evidence>